<dbReference type="EMBL" id="JAWJWF010000007">
    <property type="protein sequence ID" value="KAK6630960.1"/>
    <property type="molecule type" value="Genomic_DNA"/>
</dbReference>
<sequence length="227" mass="25324">MAEERSLPDYIEQLRIATKCSASQNPSQNNVYQVKTLDVPSGHIKLWNNKYQNCSKCALSNASSSAPTKFKPIKTRVKALGNPVLRDSVLKLCDDMNNICIKKCSSSKLNNEQFKTLMDKTNSGPVGYNSSDSNSEGGDVNKKYSGKIFTLRQKKYQDFNEKGCHIKTNGIGNKEQQSVVSRVSDVSCSQQARMGADDTTIDDLTGYLDDMLHIPKKMSHMAEMMYI</sequence>
<protein>
    <recommendedName>
        <fullName evidence="1">Oxidative stress-responsive serine-rich protein 1</fullName>
    </recommendedName>
    <alternativeName>
        <fullName evidence="4">Oxidative stress-responsive protein 1</fullName>
    </alternativeName>
    <alternativeName>
        <fullName evidence="3">Peroxide-inducible transcript 1 protein</fullName>
    </alternativeName>
</protein>
<evidence type="ECO:0000256" key="5">
    <source>
        <dbReference type="SAM" id="MobiDB-lite"/>
    </source>
</evidence>
<dbReference type="InterPro" id="IPR008494">
    <property type="entry name" value="DUF776"/>
</dbReference>
<dbReference type="Proteomes" id="UP001372834">
    <property type="component" value="Unassembled WGS sequence"/>
</dbReference>
<evidence type="ECO:0000313" key="6">
    <source>
        <dbReference type="EMBL" id="KAK6630960.1"/>
    </source>
</evidence>
<evidence type="ECO:0000256" key="4">
    <source>
        <dbReference type="ARBA" id="ARBA00031405"/>
    </source>
</evidence>
<dbReference type="Proteomes" id="UP001359485">
    <property type="component" value="Unassembled WGS sequence"/>
</dbReference>
<evidence type="ECO:0000313" key="8">
    <source>
        <dbReference type="Proteomes" id="UP001359485"/>
    </source>
</evidence>
<gene>
    <name evidence="7" type="ORF">RUM43_013384</name>
    <name evidence="6" type="ORF">RUM44_003132</name>
</gene>
<accession>A0AAN8NXT9</accession>
<feature type="region of interest" description="Disordered" evidence="5">
    <location>
        <begin position="120"/>
        <end position="139"/>
    </location>
</feature>
<dbReference type="PANTHER" id="PTHR31383:SF2">
    <property type="entry name" value="OXIDATIVE STRESS-RESPONSIVE SERINE-RICH PROTEIN 1"/>
    <property type="match status" value="1"/>
</dbReference>
<dbReference type="GO" id="GO:0070301">
    <property type="term" value="P:cellular response to hydrogen peroxide"/>
    <property type="evidence" value="ECO:0007669"/>
    <property type="project" value="TreeGrafter"/>
</dbReference>
<keyword evidence="2" id="KW-0597">Phosphoprotein</keyword>
<dbReference type="PANTHER" id="PTHR31383">
    <property type="entry name" value="OXIDATIVE STRESS-RESPONSE SERINE-RICH PROTEIN 1"/>
    <property type="match status" value="1"/>
</dbReference>
<dbReference type="EMBL" id="JAWJWE010000007">
    <property type="protein sequence ID" value="KAK6632616.1"/>
    <property type="molecule type" value="Genomic_DNA"/>
</dbReference>
<organism evidence="7 9">
    <name type="scientific">Polyplax serrata</name>
    <name type="common">Common mouse louse</name>
    <dbReference type="NCBI Taxonomy" id="468196"/>
    <lineage>
        <taxon>Eukaryota</taxon>
        <taxon>Metazoa</taxon>
        <taxon>Ecdysozoa</taxon>
        <taxon>Arthropoda</taxon>
        <taxon>Hexapoda</taxon>
        <taxon>Insecta</taxon>
        <taxon>Pterygota</taxon>
        <taxon>Neoptera</taxon>
        <taxon>Paraneoptera</taxon>
        <taxon>Psocodea</taxon>
        <taxon>Troctomorpha</taxon>
        <taxon>Phthiraptera</taxon>
        <taxon>Anoplura</taxon>
        <taxon>Polyplacidae</taxon>
        <taxon>Polyplax</taxon>
    </lineage>
</organism>
<proteinExistence type="predicted"/>
<reference evidence="7 9" key="1">
    <citation type="submission" date="2023-10" db="EMBL/GenBank/DDBJ databases">
        <title>Genomes of two closely related lineages of the louse Polyplax serrata with different host specificities.</title>
        <authorList>
            <person name="Martinu J."/>
            <person name="Tarabai H."/>
            <person name="Stefka J."/>
            <person name="Hypsa V."/>
        </authorList>
    </citation>
    <scope>NUCLEOTIDE SEQUENCE [LARGE SCALE GENOMIC DNA]</scope>
    <source>
        <strain evidence="6">98ZLc_SE</strain>
        <strain evidence="7">HR10_N</strain>
    </source>
</reference>
<feature type="compositionally biased region" description="Polar residues" evidence="5">
    <location>
        <begin position="120"/>
        <end position="136"/>
    </location>
</feature>
<keyword evidence="8" id="KW-1185">Reference proteome</keyword>
<evidence type="ECO:0000313" key="7">
    <source>
        <dbReference type="EMBL" id="KAK6632616.1"/>
    </source>
</evidence>
<comment type="caution">
    <text evidence="7">The sequence shown here is derived from an EMBL/GenBank/DDBJ whole genome shotgun (WGS) entry which is preliminary data.</text>
</comment>
<name>A0AAN8NXT9_POLSC</name>
<evidence type="ECO:0000313" key="9">
    <source>
        <dbReference type="Proteomes" id="UP001372834"/>
    </source>
</evidence>
<evidence type="ECO:0000256" key="2">
    <source>
        <dbReference type="ARBA" id="ARBA00022553"/>
    </source>
</evidence>
<dbReference type="AlphaFoldDB" id="A0AAN8NXT9"/>
<evidence type="ECO:0000256" key="1">
    <source>
        <dbReference type="ARBA" id="ARBA00015005"/>
    </source>
</evidence>
<evidence type="ECO:0000256" key="3">
    <source>
        <dbReference type="ARBA" id="ARBA00029721"/>
    </source>
</evidence>